<dbReference type="EMBL" id="JAVRRD010000015">
    <property type="protein sequence ID" value="KAK5051500.1"/>
    <property type="molecule type" value="Genomic_DNA"/>
</dbReference>
<reference evidence="2 3" key="1">
    <citation type="submission" date="2023-08" db="EMBL/GenBank/DDBJ databases">
        <title>Black Yeasts Isolated from many extreme environments.</title>
        <authorList>
            <person name="Coleine C."/>
            <person name="Stajich J.E."/>
            <person name="Selbmann L."/>
        </authorList>
    </citation>
    <scope>NUCLEOTIDE SEQUENCE [LARGE SCALE GENOMIC DNA]</scope>
    <source>
        <strain evidence="2 3">CCFEE 5792</strain>
    </source>
</reference>
<evidence type="ECO:0000313" key="2">
    <source>
        <dbReference type="EMBL" id="KAK5051500.1"/>
    </source>
</evidence>
<organism evidence="2 3">
    <name type="scientific">Exophiala bonariae</name>
    <dbReference type="NCBI Taxonomy" id="1690606"/>
    <lineage>
        <taxon>Eukaryota</taxon>
        <taxon>Fungi</taxon>
        <taxon>Dikarya</taxon>
        <taxon>Ascomycota</taxon>
        <taxon>Pezizomycotina</taxon>
        <taxon>Eurotiomycetes</taxon>
        <taxon>Chaetothyriomycetidae</taxon>
        <taxon>Chaetothyriales</taxon>
        <taxon>Herpotrichiellaceae</taxon>
        <taxon>Exophiala</taxon>
    </lineage>
</organism>
<keyword evidence="1" id="KW-0472">Membrane</keyword>
<dbReference type="GeneID" id="89971346"/>
<keyword evidence="1" id="KW-1133">Transmembrane helix</keyword>
<sequence length="174" mass="18443">MLLSHSPPWALPTLTALIGSGGFIIGIYSFISPVKAAQVYGVDLPLLAKGNQASKEKTGSADPALFRPDDISRHVAYIYAHGVRNFVTGFTILSLTGFWQFSAQCKKSVIASSTAQRSLGIVILAGALTPVVDAVVTWQAAEERTATDVGKKAARAHASRSLIWIAGGLWCLFG</sequence>
<dbReference type="RefSeq" id="XP_064705727.1">
    <property type="nucleotide sequence ID" value="XM_064846747.1"/>
</dbReference>
<dbReference type="AlphaFoldDB" id="A0AAV9NBM3"/>
<name>A0AAV9NBM3_9EURO</name>
<evidence type="ECO:0000256" key="1">
    <source>
        <dbReference type="SAM" id="Phobius"/>
    </source>
</evidence>
<keyword evidence="1" id="KW-0812">Transmembrane</keyword>
<dbReference type="Pfam" id="PF14087">
    <property type="entry name" value="DUF4267"/>
    <property type="match status" value="1"/>
</dbReference>
<accession>A0AAV9NBM3</accession>
<evidence type="ECO:0000313" key="3">
    <source>
        <dbReference type="Proteomes" id="UP001358417"/>
    </source>
</evidence>
<comment type="caution">
    <text evidence="2">The sequence shown here is derived from an EMBL/GenBank/DDBJ whole genome shotgun (WGS) entry which is preliminary data.</text>
</comment>
<keyword evidence="3" id="KW-1185">Reference proteome</keyword>
<protein>
    <submittedName>
        <fullName evidence="2">Uncharacterized protein</fullName>
    </submittedName>
</protein>
<dbReference type="InterPro" id="IPR025363">
    <property type="entry name" value="DUF4267"/>
</dbReference>
<feature type="transmembrane region" description="Helical" evidence="1">
    <location>
        <begin position="12"/>
        <end position="31"/>
    </location>
</feature>
<proteinExistence type="predicted"/>
<dbReference type="Proteomes" id="UP001358417">
    <property type="component" value="Unassembled WGS sequence"/>
</dbReference>
<gene>
    <name evidence="2" type="ORF">LTR84_003152</name>
</gene>